<feature type="domain" description="Peptide methionine sulphoxide reductase MsrA" evidence="6">
    <location>
        <begin position="2"/>
        <end position="36"/>
    </location>
</feature>
<evidence type="ECO:0000256" key="3">
    <source>
        <dbReference type="ARBA" id="ARBA00023002"/>
    </source>
</evidence>
<dbReference type="SUPFAM" id="SSF55068">
    <property type="entry name" value="Peptide methionine sulfoxide reductase"/>
    <property type="match status" value="1"/>
</dbReference>
<dbReference type="Gene3D" id="3.30.1060.10">
    <property type="entry name" value="Peptide methionine sulphoxide reductase MsrA"/>
    <property type="match status" value="1"/>
</dbReference>
<comment type="similarity">
    <text evidence="1">Belongs to the MsrA Met sulfoxide reductase family.</text>
</comment>
<dbReference type="AlphaFoldDB" id="A0AAV2JF94"/>
<evidence type="ECO:0000313" key="8">
    <source>
        <dbReference type="Proteomes" id="UP001497482"/>
    </source>
</evidence>
<keyword evidence="8" id="KW-1185">Reference proteome</keyword>
<dbReference type="EC" id="1.8.4.11" evidence="2"/>
<organism evidence="7 8">
    <name type="scientific">Knipowitschia caucasica</name>
    <name type="common">Caucasian dwarf goby</name>
    <name type="synonym">Pomatoschistus caucasicus</name>
    <dbReference type="NCBI Taxonomy" id="637954"/>
    <lineage>
        <taxon>Eukaryota</taxon>
        <taxon>Metazoa</taxon>
        <taxon>Chordata</taxon>
        <taxon>Craniata</taxon>
        <taxon>Vertebrata</taxon>
        <taxon>Euteleostomi</taxon>
        <taxon>Actinopterygii</taxon>
        <taxon>Neopterygii</taxon>
        <taxon>Teleostei</taxon>
        <taxon>Neoteleostei</taxon>
        <taxon>Acanthomorphata</taxon>
        <taxon>Gobiaria</taxon>
        <taxon>Gobiiformes</taxon>
        <taxon>Gobioidei</taxon>
        <taxon>Gobiidae</taxon>
        <taxon>Gobiinae</taxon>
        <taxon>Knipowitschia</taxon>
    </lineage>
</organism>
<dbReference type="Proteomes" id="UP001497482">
    <property type="component" value="Chromosome 12"/>
</dbReference>
<keyword evidence="3" id="KW-0560">Oxidoreductase</keyword>
<evidence type="ECO:0000256" key="2">
    <source>
        <dbReference type="ARBA" id="ARBA00012502"/>
    </source>
</evidence>
<proteinExistence type="inferred from homology"/>
<evidence type="ECO:0000256" key="1">
    <source>
        <dbReference type="ARBA" id="ARBA00005591"/>
    </source>
</evidence>
<dbReference type="InterPro" id="IPR036509">
    <property type="entry name" value="Met_Sox_Rdtase_MsrA_sf"/>
</dbReference>
<name>A0AAV2JF94_KNICA</name>
<gene>
    <name evidence="7" type="ORF">KC01_LOCUS7826</name>
</gene>
<accession>A0AAV2JF94</accession>
<evidence type="ECO:0000256" key="5">
    <source>
        <dbReference type="SAM" id="MobiDB-lite"/>
    </source>
</evidence>
<sequence>MRQHADLGSQYRSVIFTSSAEQQQVALQSKEVYQQVPCALDSESGAALEADVRHSHGLHIIKRHKAGESHASATSLCPMESRDVSGVLTSEPIHATRRSQRPEAR</sequence>
<reference evidence="7 8" key="1">
    <citation type="submission" date="2024-04" db="EMBL/GenBank/DDBJ databases">
        <authorList>
            <person name="Waldvogel A.-M."/>
            <person name="Schoenle A."/>
        </authorList>
    </citation>
    <scope>NUCLEOTIDE SEQUENCE [LARGE SCALE GENOMIC DNA]</scope>
</reference>
<evidence type="ECO:0000313" key="7">
    <source>
        <dbReference type="EMBL" id="CAL1576391.1"/>
    </source>
</evidence>
<protein>
    <recommendedName>
        <fullName evidence="2">peptide-methionine (S)-S-oxide reductase</fullName>
        <ecNumber evidence="2">1.8.4.11</ecNumber>
    </recommendedName>
    <alternativeName>
        <fullName evidence="4">Peptide-methionine (S)-S-oxide reductase</fullName>
    </alternativeName>
</protein>
<dbReference type="Pfam" id="PF01625">
    <property type="entry name" value="PMSR"/>
    <property type="match status" value="1"/>
</dbReference>
<dbReference type="InterPro" id="IPR002569">
    <property type="entry name" value="Met_Sox_Rdtase_MsrA_dom"/>
</dbReference>
<evidence type="ECO:0000259" key="6">
    <source>
        <dbReference type="Pfam" id="PF01625"/>
    </source>
</evidence>
<dbReference type="GO" id="GO:0008113">
    <property type="term" value="F:peptide-methionine (S)-S-oxide reductase activity"/>
    <property type="evidence" value="ECO:0007669"/>
    <property type="project" value="UniProtKB-EC"/>
</dbReference>
<evidence type="ECO:0000256" key="4">
    <source>
        <dbReference type="ARBA" id="ARBA00030643"/>
    </source>
</evidence>
<dbReference type="EMBL" id="OZ035834">
    <property type="protein sequence ID" value="CAL1576391.1"/>
    <property type="molecule type" value="Genomic_DNA"/>
</dbReference>
<feature type="region of interest" description="Disordered" evidence="5">
    <location>
        <begin position="82"/>
        <end position="105"/>
    </location>
</feature>